<evidence type="ECO:0000313" key="4">
    <source>
        <dbReference type="Proteomes" id="UP001280581"/>
    </source>
</evidence>
<feature type="compositionally biased region" description="Polar residues" evidence="2">
    <location>
        <begin position="612"/>
        <end position="625"/>
    </location>
</feature>
<organism evidence="3 4">
    <name type="scientific">Pseudopithomyces chartarum</name>
    <dbReference type="NCBI Taxonomy" id="1892770"/>
    <lineage>
        <taxon>Eukaryota</taxon>
        <taxon>Fungi</taxon>
        <taxon>Dikarya</taxon>
        <taxon>Ascomycota</taxon>
        <taxon>Pezizomycotina</taxon>
        <taxon>Dothideomycetes</taxon>
        <taxon>Pleosporomycetidae</taxon>
        <taxon>Pleosporales</taxon>
        <taxon>Massarineae</taxon>
        <taxon>Didymosphaeriaceae</taxon>
        <taxon>Pseudopithomyces</taxon>
    </lineage>
</organism>
<feature type="compositionally biased region" description="Polar residues" evidence="2">
    <location>
        <begin position="343"/>
        <end position="361"/>
    </location>
</feature>
<evidence type="ECO:0000256" key="2">
    <source>
        <dbReference type="SAM" id="MobiDB-lite"/>
    </source>
</evidence>
<feature type="coiled-coil region" evidence="1">
    <location>
        <begin position="778"/>
        <end position="850"/>
    </location>
</feature>
<feature type="compositionally biased region" description="Low complexity" evidence="2">
    <location>
        <begin position="448"/>
        <end position="459"/>
    </location>
</feature>
<feature type="compositionally biased region" description="Basic and acidic residues" evidence="2">
    <location>
        <begin position="1170"/>
        <end position="1181"/>
    </location>
</feature>
<feature type="compositionally biased region" description="Low complexity" evidence="2">
    <location>
        <begin position="552"/>
        <end position="563"/>
    </location>
</feature>
<feature type="compositionally biased region" description="Polar residues" evidence="2">
    <location>
        <begin position="575"/>
        <end position="586"/>
    </location>
</feature>
<evidence type="ECO:0000256" key="1">
    <source>
        <dbReference type="SAM" id="Coils"/>
    </source>
</evidence>
<gene>
    <name evidence="3" type="ORF">GRF29_1536g1255358</name>
</gene>
<keyword evidence="1" id="KW-0175">Coiled coil</keyword>
<feature type="compositionally biased region" description="Low complexity" evidence="2">
    <location>
        <begin position="406"/>
        <end position="420"/>
    </location>
</feature>
<sequence>MQNYGQHQAGYQQRPGSTTGYTTAPAVPPPYGAPQGYQSAAPQTQSQWAPPAQTQTPVQQQQWGQPQQQAGAYNPGVYGAMPGGYSQTSATPSNQYPSQQDVPPPPPPKPHHHQPQSWAQQNNYGAQQPSQGYQTPQQNTGYAAPGQHSGYAQSSGYPAQGTASGGSYYTASQTQTPQAGGRPGSMYGAEQGGTYSTPSSAVAQHPPSSVLSPNEQNPAYIPPSLTGQGVQSYVPVNTNPMPGVYVPPPPDIPAWQQASHAPLQGGKFTYTKPAPEPHSYAQSAPPIHAQGQYGQQPLQQGPQHEQNQYPPASQAPPPAPYGQPAQNHYPQSQSQQQGLYGDNAQQQPVHQNVSNQGQSAPPYQHPQDHQGQAQPYQQQPQNQWQPNPPAVQGFSQHQANTEAPYGGQQQAWQPAHQTQGSESTQGIQAPKPLSGHVESTPLGFTHEPSPQSQPVSPIQNRFSTSAGVGHSGLGRTGSVSSIALGAIHAQRAGTQAESPKPPPPRDATRFSALGTGGPSDWEHFGAAEEVDDEELFAPKKDGRQGVPVQLDSVEVPPQVSPPQTEGEWPTPPVQPITTSMLNRDSYQPTPPPNPLGQQPPSQPPLHDDNRNDATITAHSLHTQQGFVMGDAMIAPLRVSRPSSQRNTPAQQQARHHPPPPAEGNFSISNSVPAAPLIDPQTHAALAAELKEKGESLERLRADSEKEKANLHAEVEQLKVVLETTKTHAKYERNVLTEQIDTMTVAAEQAKTHSDALTKEKDSTIERLKEDGEGKTDTINEKDAEITRLREELKTKEETIASGLTLVDDLKRQVEVKDGEIGNLKQQIENNQTAERLANDLRKQLEAEKSKEVPKPTPGMLIPDLDSWYAGSLERYIAMLRHEAHESVVENKIKVFTGFLRAESTARGIDYYSAPPPQTTQQQMSVQPLPVSQADHVASSNERDLKVQVPLAEPYNEDDTQYSPGGRPIVQHRPTVKSEEPPRSQQLSNVSSHAAAILTPTSSQEEGFSKVPAPVQSAPAEQSQYKAYVPTNVTQSDFGQTVHRQSVSSATPPALNPTLSYGNKKDEVFFGASSANRSLPSRPNTGGGATPDAFVPAPLSLQRPPTLAAKAPPNSGSAERLKSLLPGKVGVPLPNPQLEAVRKKLSSVPAETPSPVELTTTWEKSAALARKKNDAVRRKRQEESEEQTDQLFNDHEISYADIAVIEDEFKERELKLKAEEDRDEYKSYVEAVFDPVYNGLQEQIKELMELYIEVESLLSVAVSGRQGFEGSDTPLTETCLKLMEDLFEEIEQRHEKVDASVAERDKRYKKTEIQPLYAAGNITKMKQVEKHFADAEKDAALRARDEKAARVEDFVRMVESTVIAAVGVEQQEIQDIIEATRDLPPSPDNDGLMTHAKQTVLALGNSSKALLQLLNDIEIDIGGLILEGQLAAAKAEKQTDKVLALEKQIADREKGLKDEFLRKESVLDQDREVIEEVIKAKGNQPAEGGGVELSEEELKKQRLSKALEEAKRRNGDL</sequence>
<feature type="compositionally biased region" description="Polar residues" evidence="2">
    <location>
        <begin position="193"/>
        <end position="217"/>
    </location>
</feature>
<protein>
    <submittedName>
        <fullName evidence="3">Uncharacterized protein</fullName>
    </submittedName>
</protein>
<accession>A0AAN6RAP0</accession>
<feature type="compositionally biased region" description="Polar residues" evidence="2">
    <location>
        <begin position="85"/>
        <end position="94"/>
    </location>
</feature>
<feature type="compositionally biased region" description="Low complexity" evidence="2">
    <location>
        <begin position="322"/>
        <end position="337"/>
    </location>
</feature>
<feature type="compositionally biased region" description="Polar residues" evidence="2">
    <location>
        <begin position="1"/>
        <end position="22"/>
    </location>
</feature>
<name>A0AAN6RAP0_9PLEO</name>
<feature type="compositionally biased region" description="Low complexity" evidence="2">
    <location>
        <begin position="290"/>
        <end position="312"/>
    </location>
</feature>
<evidence type="ECO:0000313" key="3">
    <source>
        <dbReference type="EMBL" id="KAK3197276.1"/>
    </source>
</evidence>
<feature type="compositionally biased region" description="Polar residues" evidence="2">
    <location>
        <begin position="117"/>
        <end position="126"/>
    </location>
</feature>
<reference evidence="3 4" key="1">
    <citation type="submission" date="2021-02" db="EMBL/GenBank/DDBJ databases">
        <title>Genome assembly of Pseudopithomyces chartarum.</title>
        <authorList>
            <person name="Jauregui R."/>
            <person name="Singh J."/>
            <person name="Voisey C."/>
        </authorList>
    </citation>
    <scope>NUCLEOTIDE SEQUENCE [LARGE SCALE GENOMIC DNA]</scope>
    <source>
        <strain evidence="3 4">AGR01</strain>
    </source>
</reference>
<dbReference type="Proteomes" id="UP001280581">
    <property type="component" value="Unassembled WGS sequence"/>
</dbReference>
<feature type="coiled-coil region" evidence="1">
    <location>
        <begin position="682"/>
        <end position="720"/>
    </location>
</feature>
<comment type="caution">
    <text evidence="3">The sequence shown here is derived from an EMBL/GenBank/DDBJ whole genome shotgun (WGS) entry which is preliminary data.</text>
</comment>
<dbReference type="EMBL" id="WVTA01000021">
    <property type="protein sequence ID" value="KAK3197276.1"/>
    <property type="molecule type" value="Genomic_DNA"/>
</dbReference>
<feature type="compositionally biased region" description="Polar residues" evidence="2">
    <location>
        <begin position="150"/>
        <end position="178"/>
    </location>
</feature>
<keyword evidence="4" id="KW-1185">Reference proteome</keyword>
<feature type="region of interest" description="Disordered" evidence="2">
    <location>
        <begin position="954"/>
        <end position="990"/>
    </location>
</feature>
<feature type="compositionally biased region" description="Low complexity" evidence="2">
    <location>
        <begin position="127"/>
        <end position="138"/>
    </location>
</feature>
<feature type="compositionally biased region" description="Polar residues" evidence="2">
    <location>
        <begin position="225"/>
        <end position="239"/>
    </location>
</feature>
<feature type="compositionally biased region" description="Low complexity" evidence="2">
    <location>
        <begin position="369"/>
        <end position="385"/>
    </location>
</feature>
<feature type="region of interest" description="Disordered" evidence="2">
    <location>
        <begin position="1"/>
        <end position="668"/>
    </location>
</feature>
<feature type="region of interest" description="Disordered" evidence="2">
    <location>
        <begin position="1168"/>
        <end position="1187"/>
    </location>
</feature>
<feature type="compositionally biased region" description="Low complexity" evidence="2">
    <location>
        <begin position="38"/>
        <end position="72"/>
    </location>
</feature>
<proteinExistence type="predicted"/>